<dbReference type="EMBL" id="CADCVX010000200">
    <property type="protein sequence ID" value="CAA9497915.1"/>
    <property type="molecule type" value="Genomic_DNA"/>
</dbReference>
<dbReference type="AlphaFoldDB" id="A0A6J4SJU0"/>
<organism evidence="2">
    <name type="scientific">uncultured Sphingomonadaceae bacterium</name>
    <dbReference type="NCBI Taxonomy" id="169976"/>
    <lineage>
        <taxon>Bacteria</taxon>
        <taxon>Pseudomonadati</taxon>
        <taxon>Pseudomonadota</taxon>
        <taxon>Alphaproteobacteria</taxon>
        <taxon>Sphingomonadales</taxon>
        <taxon>Sphingomonadaceae</taxon>
        <taxon>environmental samples</taxon>
    </lineage>
</organism>
<proteinExistence type="predicted"/>
<accession>A0A6J4SJU0</accession>
<feature type="region of interest" description="Disordered" evidence="1">
    <location>
        <begin position="1"/>
        <end position="267"/>
    </location>
</feature>
<protein>
    <submittedName>
        <fullName evidence="2">cAMP-binding proteins - catabolite gene activator and regulatory subunit of cAMP-dependent protein kinases</fullName>
    </submittedName>
</protein>
<feature type="compositionally biased region" description="Low complexity" evidence="1">
    <location>
        <begin position="152"/>
        <end position="170"/>
    </location>
</feature>
<gene>
    <name evidence="2" type="ORF">AVDCRST_MAG91-892</name>
</gene>
<feature type="non-terminal residue" evidence="2">
    <location>
        <position position="267"/>
    </location>
</feature>
<feature type="compositionally biased region" description="Basic and acidic residues" evidence="1">
    <location>
        <begin position="127"/>
        <end position="144"/>
    </location>
</feature>
<feature type="compositionally biased region" description="Basic residues" evidence="1">
    <location>
        <begin position="24"/>
        <end position="42"/>
    </location>
</feature>
<reference evidence="2" key="1">
    <citation type="submission" date="2020-02" db="EMBL/GenBank/DDBJ databases">
        <authorList>
            <person name="Meier V. D."/>
        </authorList>
    </citation>
    <scope>NUCLEOTIDE SEQUENCE</scope>
    <source>
        <strain evidence="2">AVDCRST_MAG91</strain>
    </source>
</reference>
<evidence type="ECO:0000256" key="1">
    <source>
        <dbReference type="SAM" id="MobiDB-lite"/>
    </source>
</evidence>
<feature type="non-terminal residue" evidence="2">
    <location>
        <position position="1"/>
    </location>
</feature>
<evidence type="ECO:0000313" key="2">
    <source>
        <dbReference type="EMBL" id="CAA9497915.1"/>
    </source>
</evidence>
<feature type="compositionally biased region" description="Basic residues" evidence="1">
    <location>
        <begin position="228"/>
        <end position="238"/>
    </location>
</feature>
<sequence length="267" mass="28652">ELGTATDSECIRHAASAVAGVRGRGPRRHRRDAGRHPHRRRQRDGGPRRIAWGPDQRRARRLGGAVQDIGERIAPDPRADAARRHVRHRRAAPRPQRLWDGGGDALHAGGVRARPAPDAVRQASWASRRDLPHHGDGQCDRDAVDGVPRPPVGARAAGAPDMRAPRAAGRGRCGQRRGERAELRHAADAGGDRRRAGADRGSRQPDAAGPQERRADPAQGPSPDDPRRRRAAPRRGVRRGLPPPAEHAGGAGEERPDGDGGGTGLRV</sequence>
<name>A0A6J4SJU0_9SPHN</name>
<feature type="compositionally biased region" description="Basic and acidic residues" evidence="1">
    <location>
        <begin position="176"/>
        <end position="203"/>
    </location>
</feature>
<feature type="compositionally biased region" description="Basic and acidic residues" evidence="1">
    <location>
        <begin position="69"/>
        <end position="83"/>
    </location>
</feature>